<comment type="subcellular location">
    <subcellularLocation>
        <location evidence="1 13">Cell outer membrane</location>
        <topology evidence="1 13">Multi-pass membrane protein</topology>
    </subcellularLocation>
</comment>
<feature type="signal peptide" evidence="15">
    <location>
        <begin position="1"/>
        <end position="24"/>
    </location>
</feature>
<comment type="similarity">
    <text evidence="2 13 14">Belongs to the TonB-dependent receptor family.</text>
</comment>
<keyword evidence="8" id="KW-0406">Ion transport</keyword>
<evidence type="ECO:0000256" key="1">
    <source>
        <dbReference type="ARBA" id="ARBA00004571"/>
    </source>
</evidence>
<name>A0ABQ3H636_9NEIS</name>
<keyword evidence="15" id="KW-0732">Signal</keyword>
<dbReference type="CDD" id="cd01347">
    <property type="entry name" value="ligand_gated_channel"/>
    <property type="match status" value="1"/>
</dbReference>
<accession>A0ABQ3H636</accession>
<dbReference type="Gene3D" id="2.170.130.10">
    <property type="entry name" value="TonB-dependent receptor, plug domain"/>
    <property type="match status" value="1"/>
</dbReference>
<dbReference type="EMBL" id="BMYO01000008">
    <property type="protein sequence ID" value="GHD66801.1"/>
    <property type="molecule type" value="Genomic_DNA"/>
</dbReference>
<keyword evidence="4 13" id="KW-1134">Transmembrane beta strand</keyword>
<dbReference type="InterPro" id="IPR039426">
    <property type="entry name" value="TonB-dep_rcpt-like"/>
</dbReference>
<evidence type="ECO:0000313" key="19">
    <source>
        <dbReference type="Proteomes" id="UP000604737"/>
    </source>
</evidence>
<evidence type="ECO:0000256" key="7">
    <source>
        <dbReference type="ARBA" id="ARBA00023004"/>
    </source>
</evidence>
<dbReference type="InterPro" id="IPR036942">
    <property type="entry name" value="Beta-barrel_TonB_sf"/>
</dbReference>
<dbReference type="Pfam" id="PF00593">
    <property type="entry name" value="TonB_dep_Rec_b-barrel"/>
    <property type="match status" value="1"/>
</dbReference>
<reference evidence="19" key="1">
    <citation type="journal article" date="2019" name="Int. J. Syst. Evol. Microbiol.">
        <title>The Global Catalogue of Microorganisms (GCM) 10K type strain sequencing project: providing services to taxonomists for standard genome sequencing and annotation.</title>
        <authorList>
            <consortium name="The Broad Institute Genomics Platform"/>
            <consortium name="The Broad Institute Genome Sequencing Center for Infectious Disease"/>
            <person name="Wu L."/>
            <person name="Ma J."/>
        </authorList>
    </citation>
    <scope>NUCLEOTIDE SEQUENCE [LARGE SCALE GENOMIC DNA]</scope>
    <source>
        <strain evidence="19">KCTC 23701</strain>
    </source>
</reference>
<evidence type="ECO:0000256" key="4">
    <source>
        <dbReference type="ARBA" id="ARBA00022452"/>
    </source>
</evidence>
<feature type="domain" description="TonB-dependent receptor plug" evidence="17">
    <location>
        <begin position="44"/>
        <end position="151"/>
    </location>
</feature>
<evidence type="ECO:0000256" key="14">
    <source>
        <dbReference type="RuleBase" id="RU003357"/>
    </source>
</evidence>
<evidence type="ECO:0000256" key="15">
    <source>
        <dbReference type="SAM" id="SignalP"/>
    </source>
</evidence>
<keyword evidence="5" id="KW-0410">Iron transport</keyword>
<keyword evidence="6 13" id="KW-0812">Transmembrane</keyword>
<gene>
    <name evidence="18" type="ORF">GCM10007350_29560</name>
</gene>
<dbReference type="InterPro" id="IPR037066">
    <property type="entry name" value="Plug_dom_sf"/>
</dbReference>
<dbReference type="RefSeq" id="WP_189461674.1">
    <property type="nucleotide sequence ID" value="NZ_BMYO01000008.1"/>
</dbReference>
<evidence type="ECO:0000256" key="12">
    <source>
        <dbReference type="ARBA" id="ARBA00023237"/>
    </source>
</evidence>
<keyword evidence="3 13" id="KW-0813">Transport</keyword>
<dbReference type="PROSITE" id="PS52016">
    <property type="entry name" value="TONB_DEPENDENT_REC_3"/>
    <property type="match status" value="1"/>
</dbReference>
<evidence type="ECO:0000259" key="17">
    <source>
        <dbReference type="Pfam" id="PF07715"/>
    </source>
</evidence>
<evidence type="ECO:0000256" key="6">
    <source>
        <dbReference type="ARBA" id="ARBA00022692"/>
    </source>
</evidence>
<keyword evidence="19" id="KW-1185">Reference proteome</keyword>
<keyword evidence="9 14" id="KW-0798">TonB box</keyword>
<evidence type="ECO:0000256" key="13">
    <source>
        <dbReference type="PROSITE-ProRule" id="PRU01360"/>
    </source>
</evidence>
<evidence type="ECO:0000313" key="18">
    <source>
        <dbReference type="EMBL" id="GHD66801.1"/>
    </source>
</evidence>
<dbReference type="Gene3D" id="2.40.170.20">
    <property type="entry name" value="TonB-dependent receptor, beta-barrel domain"/>
    <property type="match status" value="1"/>
</dbReference>
<dbReference type="PANTHER" id="PTHR32552">
    <property type="entry name" value="FERRICHROME IRON RECEPTOR-RELATED"/>
    <property type="match status" value="1"/>
</dbReference>
<evidence type="ECO:0000256" key="10">
    <source>
        <dbReference type="ARBA" id="ARBA00023136"/>
    </source>
</evidence>
<evidence type="ECO:0000259" key="16">
    <source>
        <dbReference type="Pfam" id="PF00593"/>
    </source>
</evidence>
<feature type="chain" id="PRO_5046613237" evidence="15">
    <location>
        <begin position="25"/>
        <end position="698"/>
    </location>
</feature>
<evidence type="ECO:0000256" key="2">
    <source>
        <dbReference type="ARBA" id="ARBA00009810"/>
    </source>
</evidence>
<dbReference type="PANTHER" id="PTHR32552:SF81">
    <property type="entry name" value="TONB-DEPENDENT OUTER MEMBRANE RECEPTOR"/>
    <property type="match status" value="1"/>
</dbReference>
<dbReference type="SUPFAM" id="SSF56935">
    <property type="entry name" value="Porins"/>
    <property type="match status" value="1"/>
</dbReference>
<keyword evidence="10 13" id="KW-0472">Membrane</keyword>
<keyword evidence="12 13" id="KW-0998">Cell outer membrane</keyword>
<protein>
    <submittedName>
        <fullName evidence="18">TonB-dependent receptor</fullName>
    </submittedName>
</protein>
<comment type="caution">
    <text evidence="18">The sequence shown here is derived from an EMBL/GenBank/DDBJ whole genome shotgun (WGS) entry which is preliminary data.</text>
</comment>
<feature type="domain" description="TonB-dependent receptor-like beta-barrel" evidence="16">
    <location>
        <begin position="222"/>
        <end position="649"/>
    </location>
</feature>
<dbReference type="Pfam" id="PF07715">
    <property type="entry name" value="Plug"/>
    <property type="match status" value="1"/>
</dbReference>
<dbReference type="Proteomes" id="UP000604737">
    <property type="component" value="Unassembled WGS sequence"/>
</dbReference>
<evidence type="ECO:0000256" key="8">
    <source>
        <dbReference type="ARBA" id="ARBA00023065"/>
    </source>
</evidence>
<sequence length="698" mass="76326">MKQPHTLARRCALAVALASAFAHASDTPLLDEVVVSGSREAAPLKETAAAIGKVDAKAIAGAKPTSISQVLDTVPGVLMPDLGNEQHSMAIRQPISTRPLYQYLEDGIPIRPVGVFNHNATYEINLDGEDSIEVMRGPASSLYGSNAVGGAVNFISRAPSSALGGDIALRGSNQGYSRVDAEVTGGNDVLASRLSGYRSWQRDGWQDYSDADKTSLTLRSDLTLSDVAYLKTLFSYNKLDTDMPGSLNPSDYNSRPGYSYQSFTYRNVEAMRAYAQLIGNWNEGGETTTSVYWRHNNTDQLPSYLIFNTGPASASGRTTENFFSSVGIDARHRQDWGPLRLIGGATIEESPNDQGEWNLAVQRDPASGRYLSYRETTRRRDYHVDLSNAAVYGEAQWAISSAWRATAGVRWDRVGYDYSNNLTPSATTGAPSQAQDFSHTSPKLGLTWQTSDSVSTYASYSQGFTPPEVGQLFSSLAVPDLKPATYNNVEIGLRAQLPYRTALELALYQLDGDDEIVNYSSQPGKSEPRNAGRTRHRGVELGLNGALAEAWQWRLSGSYAQHEYRDYQATPQLNYAGKTMAQAPNWFGNAALAWLPVEKARLALEVQYVGPYWMNDANTVRYDGHTLLNLRANWGFARGWEAWASVINLTDRHYAESASSTYSGTGVYSPDAQDTYTPGAPRTALVGVRYAFGGEVAK</sequence>
<evidence type="ECO:0000256" key="3">
    <source>
        <dbReference type="ARBA" id="ARBA00022448"/>
    </source>
</evidence>
<evidence type="ECO:0000256" key="5">
    <source>
        <dbReference type="ARBA" id="ARBA00022496"/>
    </source>
</evidence>
<keyword evidence="11 18" id="KW-0675">Receptor</keyword>
<evidence type="ECO:0000256" key="11">
    <source>
        <dbReference type="ARBA" id="ARBA00023170"/>
    </source>
</evidence>
<proteinExistence type="inferred from homology"/>
<dbReference type="InterPro" id="IPR012910">
    <property type="entry name" value="Plug_dom"/>
</dbReference>
<dbReference type="InterPro" id="IPR000531">
    <property type="entry name" value="Beta-barrel_TonB"/>
</dbReference>
<keyword evidence="7" id="KW-0408">Iron</keyword>
<evidence type="ECO:0000256" key="9">
    <source>
        <dbReference type="ARBA" id="ARBA00023077"/>
    </source>
</evidence>
<organism evidence="18 19">
    <name type="scientific">Jeongeupia chitinilytica</name>
    <dbReference type="NCBI Taxonomy" id="1041641"/>
    <lineage>
        <taxon>Bacteria</taxon>
        <taxon>Pseudomonadati</taxon>
        <taxon>Pseudomonadota</taxon>
        <taxon>Betaproteobacteria</taxon>
        <taxon>Neisseriales</taxon>
        <taxon>Chitinibacteraceae</taxon>
        <taxon>Jeongeupia</taxon>
    </lineage>
</organism>